<organism evidence="1 2">
    <name type="scientific">Gossypium stocksii</name>
    <dbReference type="NCBI Taxonomy" id="47602"/>
    <lineage>
        <taxon>Eukaryota</taxon>
        <taxon>Viridiplantae</taxon>
        <taxon>Streptophyta</taxon>
        <taxon>Embryophyta</taxon>
        <taxon>Tracheophyta</taxon>
        <taxon>Spermatophyta</taxon>
        <taxon>Magnoliopsida</taxon>
        <taxon>eudicotyledons</taxon>
        <taxon>Gunneridae</taxon>
        <taxon>Pentapetalae</taxon>
        <taxon>rosids</taxon>
        <taxon>malvids</taxon>
        <taxon>Malvales</taxon>
        <taxon>Malvaceae</taxon>
        <taxon>Malvoideae</taxon>
        <taxon>Gossypium</taxon>
    </lineage>
</organism>
<evidence type="ECO:0000313" key="1">
    <source>
        <dbReference type="EMBL" id="KAH1096559.1"/>
    </source>
</evidence>
<dbReference type="OrthoDB" id="10453640at2759"/>
<accession>A0A9D4A8E8</accession>
<keyword evidence="2" id="KW-1185">Reference proteome</keyword>
<name>A0A9D4A8E8_9ROSI</name>
<sequence length="91" mass="10599">MGYKRSLIVERRGGLSGLHIIKDVATRSRSGHRLNVIVLEWNKGRLGVNRRWWILSKSNLSSFTYHKVVSRELCTYQCEKVGLHKRQLKHG</sequence>
<gene>
    <name evidence="1" type="ORF">J1N35_013480</name>
</gene>
<dbReference type="EMBL" id="JAIQCV010000005">
    <property type="protein sequence ID" value="KAH1096559.1"/>
    <property type="molecule type" value="Genomic_DNA"/>
</dbReference>
<reference evidence="1 2" key="1">
    <citation type="journal article" date="2021" name="Plant Biotechnol. J.">
        <title>Multi-omics assisted identification of the key and species-specific regulatory components of drought-tolerant mechanisms in Gossypium stocksii.</title>
        <authorList>
            <person name="Yu D."/>
            <person name="Ke L."/>
            <person name="Zhang D."/>
            <person name="Wu Y."/>
            <person name="Sun Y."/>
            <person name="Mei J."/>
            <person name="Sun J."/>
            <person name="Sun Y."/>
        </authorList>
    </citation>
    <scope>NUCLEOTIDE SEQUENCE [LARGE SCALE GENOMIC DNA]</scope>
    <source>
        <strain evidence="2">cv. E1</strain>
        <tissue evidence="1">Leaf</tissue>
    </source>
</reference>
<dbReference type="AlphaFoldDB" id="A0A9D4A8E8"/>
<comment type="caution">
    <text evidence="1">The sequence shown here is derived from an EMBL/GenBank/DDBJ whole genome shotgun (WGS) entry which is preliminary data.</text>
</comment>
<evidence type="ECO:0000313" key="2">
    <source>
        <dbReference type="Proteomes" id="UP000828251"/>
    </source>
</evidence>
<protein>
    <submittedName>
        <fullName evidence="1">Uncharacterized protein</fullName>
    </submittedName>
</protein>
<dbReference type="Proteomes" id="UP000828251">
    <property type="component" value="Unassembled WGS sequence"/>
</dbReference>
<proteinExistence type="predicted"/>